<dbReference type="AlphaFoldDB" id="A0A1Z5HVL5"/>
<evidence type="ECO:0000313" key="2">
    <source>
        <dbReference type="Proteomes" id="UP000197032"/>
    </source>
</evidence>
<dbReference type="OrthoDB" id="1721578at2"/>
<dbReference type="InterPro" id="IPR010180">
    <property type="entry name" value="CRISPR-assoc_prot_CXXC-CXXC"/>
</dbReference>
<reference evidence="2" key="1">
    <citation type="journal article" date="2017" name="Appl. Environ. Microbiol.">
        <title>Genomic analysis of Calderihabitans maritimus KKC1, a thermophilic hydrogenogenic carboxydotrophic bacterium isolated from marine sediment.</title>
        <authorList>
            <person name="Omae K."/>
            <person name="Yoneda Y."/>
            <person name="Fukuyama Y."/>
            <person name="Yoshida T."/>
            <person name="Sako Y."/>
        </authorList>
    </citation>
    <scope>NUCLEOTIDE SEQUENCE [LARGE SCALE GENOMIC DNA]</scope>
    <source>
        <strain evidence="2">KKC1</strain>
    </source>
</reference>
<gene>
    <name evidence="1" type="ORF">KKC1_25210</name>
</gene>
<proteinExistence type="predicted"/>
<evidence type="ECO:0000313" key="1">
    <source>
        <dbReference type="EMBL" id="GAW93387.1"/>
    </source>
</evidence>
<evidence type="ECO:0008006" key="3">
    <source>
        <dbReference type="Google" id="ProtNLM"/>
    </source>
</evidence>
<dbReference type="EMBL" id="BDGJ01000126">
    <property type="protein sequence ID" value="GAW93387.1"/>
    <property type="molecule type" value="Genomic_DNA"/>
</dbReference>
<dbReference type="NCBIfam" id="TIGR01908">
    <property type="entry name" value="cas_CXXC_CXXC"/>
    <property type="match status" value="1"/>
</dbReference>
<keyword evidence="2" id="KW-1185">Reference proteome</keyword>
<dbReference type="RefSeq" id="WP_088554534.1">
    <property type="nucleotide sequence ID" value="NZ_BDGJ01000126.1"/>
</dbReference>
<protein>
    <recommendedName>
        <fullName evidence="3">CRISPR-associated protein CXXC-CXXC domain-containing protein</fullName>
    </recommendedName>
</protein>
<accession>A0A1Z5HVL5</accession>
<sequence>MTKDVAIYPSTWYYNACVQGFLETLAWGLGEDAVRSFLHDDGTVKIPAKVMEAVFSTRDVVMPENYPCLDGREVPDELKELKRITWWWVEKSKKKDGANVRETIDITCNSLFGSNKTFYPNLLTHNTGISRIDFLNSWFEIANKGKREIQCAFCGEIFSFDEQMNRLLDRFFTLSLSKDLGSAPKKVPNYFWDNKPNLPVCQQCRSYFLCFHIVYQKKYFINSDSLKVNWFLNHLVWNETRGEGSYPEALFTAVPYNSQLRSALGSWGLQNMEVISFGGGKIDYYPLSDRLAELFLIPVIASLLGKLYHRKLWDAILQEKFEYLLTIVYKSLHVSLTGENRNEDPEVIITKGDKNDMKRVFVVIRLFYEIRKYLKKKGGVFVSTLDLKEIRRAAEESPFSLDDNSKKGLIFRLLELTRLNKRSEVYHLLMRTYVACGKPFPYCLAHLFEVRDDELFKTGIYAYISGIKTSEESNEEN</sequence>
<dbReference type="Proteomes" id="UP000197032">
    <property type="component" value="Unassembled WGS sequence"/>
</dbReference>
<comment type="caution">
    <text evidence="1">The sequence shown here is derived from an EMBL/GenBank/DDBJ whole genome shotgun (WGS) entry which is preliminary data.</text>
</comment>
<name>A0A1Z5HVL5_9FIRM</name>
<organism evidence="1 2">
    <name type="scientific">Calderihabitans maritimus</name>
    <dbReference type="NCBI Taxonomy" id="1246530"/>
    <lineage>
        <taxon>Bacteria</taxon>
        <taxon>Bacillati</taxon>
        <taxon>Bacillota</taxon>
        <taxon>Clostridia</taxon>
        <taxon>Neomoorellales</taxon>
        <taxon>Calderihabitantaceae</taxon>
        <taxon>Calderihabitans</taxon>
    </lineage>
</organism>